<evidence type="ECO:0000313" key="3">
    <source>
        <dbReference type="Proteomes" id="UP000449906"/>
    </source>
</evidence>
<dbReference type="InterPro" id="IPR021385">
    <property type="entry name" value="DUF3017"/>
</dbReference>
<keyword evidence="1" id="KW-0812">Transmembrane</keyword>
<feature type="transmembrane region" description="Helical" evidence="1">
    <location>
        <begin position="47"/>
        <end position="65"/>
    </location>
</feature>
<keyword evidence="1" id="KW-0472">Membrane</keyword>
<dbReference type="EMBL" id="WBVM01000002">
    <property type="protein sequence ID" value="KAB2809523.1"/>
    <property type="molecule type" value="Genomic_DNA"/>
</dbReference>
<feature type="transmembrane region" description="Helical" evidence="1">
    <location>
        <begin position="20"/>
        <end position="41"/>
    </location>
</feature>
<feature type="transmembrane region" description="Helical" evidence="1">
    <location>
        <begin position="77"/>
        <end position="99"/>
    </location>
</feature>
<keyword evidence="1" id="KW-1133">Transmembrane helix</keyword>
<dbReference type="Pfam" id="PF11222">
    <property type="entry name" value="DUF3017"/>
    <property type="match status" value="1"/>
</dbReference>
<accession>A0A7J5DW28</accession>
<comment type="caution">
    <text evidence="2">The sequence shown here is derived from an EMBL/GenBank/DDBJ whole genome shotgun (WGS) entry which is preliminary data.</text>
</comment>
<dbReference type="Proteomes" id="UP000449906">
    <property type="component" value="Unassembled WGS sequence"/>
</dbReference>
<reference evidence="2 3" key="1">
    <citation type="submission" date="2019-09" db="EMBL/GenBank/DDBJ databases">
        <title>Pimelobacter sp. isolated from Paulinella.</title>
        <authorList>
            <person name="Jeong S.E."/>
        </authorList>
    </citation>
    <scope>NUCLEOTIDE SEQUENCE [LARGE SCALE GENOMIC DNA]</scope>
    <source>
        <strain evidence="2 3">Pch-N</strain>
    </source>
</reference>
<organism evidence="2 3">
    <name type="scientific">Nocardioides simplex</name>
    <name type="common">Arthrobacter simplex</name>
    <dbReference type="NCBI Taxonomy" id="2045"/>
    <lineage>
        <taxon>Bacteria</taxon>
        <taxon>Bacillati</taxon>
        <taxon>Actinomycetota</taxon>
        <taxon>Actinomycetes</taxon>
        <taxon>Propionibacteriales</taxon>
        <taxon>Nocardioidaceae</taxon>
        <taxon>Pimelobacter</taxon>
    </lineage>
</organism>
<name>A0A7J5DW28_NOCSI</name>
<evidence type="ECO:0000256" key="1">
    <source>
        <dbReference type="SAM" id="Phobius"/>
    </source>
</evidence>
<dbReference type="AlphaFoldDB" id="A0A7J5DW28"/>
<proteinExistence type="predicted"/>
<sequence length="104" mass="10703">MVPAAEVPEDPPVRRYPSTLGGACYIAVLLVVGAGLVIAGFGEWRVGLRVVAGGLAAAALLRLVLPEREAGMLAVRHRFLDVGILVGVGIALVLLAGSIPEQPL</sequence>
<evidence type="ECO:0000313" key="2">
    <source>
        <dbReference type="EMBL" id="KAB2809523.1"/>
    </source>
</evidence>
<protein>
    <submittedName>
        <fullName evidence="2">DUF3017 domain-containing protein</fullName>
    </submittedName>
</protein>
<gene>
    <name evidence="2" type="ORF">F9L07_21150</name>
</gene>